<dbReference type="GeneTree" id="ENSGT00940000164100"/>
<evidence type="ECO:0000256" key="2">
    <source>
        <dbReference type="ARBA" id="ARBA00022741"/>
    </source>
</evidence>
<evidence type="ECO:0000256" key="4">
    <source>
        <dbReference type="SAM" id="MobiDB-lite"/>
    </source>
</evidence>
<dbReference type="Pfam" id="PF04548">
    <property type="entry name" value="AIG1"/>
    <property type="match status" value="3"/>
</dbReference>
<dbReference type="SUPFAM" id="SSF52540">
    <property type="entry name" value="P-loop containing nucleoside triphosphate hydrolases"/>
    <property type="match status" value="2"/>
</dbReference>
<reference evidence="6" key="3">
    <citation type="submission" date="2025-09" db="UniProtKB">
        <authorList>
            <consortium name="Ensembl"/>
        </authorList>
    </citation>
    <scope>IDENTIFICATION</scope>
</reference>
<dbReference type="InterPro" id="IPR006703">
    <property type="entry name" value="G_AIG1"/>
</dbReference>
<sequence length="635" mass="71938">MLLLGPSHETRSSRGAAVTDRAQSHTSDFVSKHNNKQEKTTLWFVLIGNSWSAKCLFGNVLLGQSRFLREEEPESCVSVRGQVKERDLVLINTPNLLLPSTSQNKLTQLIKHCVRLSAPGPHLFLLVLESETFTEEQNVRLRKILEYFSGQSFAHSVVMEPNLRDAGDWVNYMNQRTLEGLVKECRGHFLWKKTTEPSEAGKMMLMSTGPRRVLARPLRPEPSGSEFGQSGLHLYGATRKGKMLKIVLFGKSEQKKTIVGNLLISKTGALFQKSSLSTRCDVISGVWRSDSMTVVKTPNFFRMSDEAIREEMRRCVDFCRPGPNVLLLLMKPSTFTHRKKQVLLSIFWLFEQDAFKHSMVIKTHDLKECQSVNQLINNCDGRQFNLSEDNQTTLREKVRSIVSKNRESFLTLAGENQRPEIKPIRRHLNLVLCGRRGAGKTSAAKVILGQTELQWVSSSSECVRNQGEVCGRWLSLVELPALYGKAPQEVMEESFRCISLCDPEGVHAFLLVLPVGPLTDEDKGELQTIQDTFSSDFTMILFTVDSDPTAPAVVDFIRGSRDIQELRESCRGRSVVLNIRNQQQVPDLLEAVEKRMRSNKFRNSFTTETFSYLQMCKENDEKISSQQAELKPDSE</sequence>
<dbReference type="PANTHER" id="PTHR10903:SF188">
    <property type="entry name" value="GTPASE IMAP FAMILY MEMBER 2-LIKE-RELATED"/>
    <property type="match status" value="1"/>
</dbReference>
<keyword evidence="7" id="KW-1185">Reference proteome</keyword>
<evidence type="ECO:0000313" key="6">
    <source>
        <dbReference type="Ensembl" id="ENSNFUP00015013118.1"/>
    </source>
</evidence>
<proteinExistence type="inferred from homology"/>
<dbReference type="PANTHER" id="PTHR10903">
    <property type="entry name" value="GTPASE, IMAP FAMILY MEMBER-RELATED"/>
    <property type="match status" value="1"/>
</dbReference>
<protein>
    <recommendedName>
        <fullName evidence="5">AIG1-type G domain-containing protein</fullName>
    </recommendedName>
</protein>
<dbReference type="InterPro" id="IPR027417">
    <property type="entry name" value="P-loop_NTPase"/>
</dbReference>
<dbReference type="Proteomes" id="UP000694548">
    <property type="component" value="Chromosome sgr11"/>
</dbReference>
<dbReference type="AlphaFoldDB" id="A0A8C6L6X4"/>
<name>A0A8C6L6X4_NOTFU</name>
<comment type="similarity">
    <text evidence="1">Belongs to the TRAFAC class TrmE-Era-EngA-EngB-Septin-like GTPase superfamily. AIG1/Toc34/Toc159-like paraseptin GTPase family. IAN subfamily.</text>
</comment>
<dbReference type="Gene3D" id="3.40.50.300">
    <property type="entry name" value="P-loop containing nucleotide triphosphate hydrolases"/>
    <property type="match status" value="3"/>
</dbReference>
<reference evidence="6" key="1">
    <citation type="submission" date="2014-08" db="EMBL/GenBank/DDBJ databases">
        <authorList>
            <person name="Senf B."/>
            <person name="Petzold A."/>
            <person name="Downie B.R."/>
            <person name="Koch P."/>
            <person name="Platzer M."/>
        </authorList>
    </citation>
    <scope>NUCLEOTIDE SEQUENCE [LARGE SCALE GENOMIC DNA]</scope>
    <source>
        <strain evidence="6">GRZ</strain>
    </source>
</reference>
<keyword evidence="2" id="KW-0547">Nucleotide-binding</keyword>
<evidence type="ECO:0000313" key="7">
    <source>
        <dbReference type="Proteomes" id="UP000694548"/>
    </source>
</evidence>
<evidence type="ECO:0000259" key="5">
    <source>
        <dbReference type="Pfam" id="PF04548"/>
    </source>
</evidence>
<keyword evidence="3" id="KW-0342">GTP-binding</keyword>
<dbReference type="GO" id="GO:0005525">
    <property type="term" value="F:GTP binding"/>
    <property type="evidence" value="ECO:0007669"/>
    <property type="project" value="UniProtKB-KW"/>
</dbReference>
<feature type="domain" description="AIG1-type G" evidence="5">
    <location>
        <begin position="428"/>
        <end position="618"/>
    </location>
</feature>
<dbReference type="Ensembl" id="ENSNFUT00015013783.1">
    <property type="protein sequence ID" value="ENSNFUP00015013118.1"/>
    <property type="gene ID" value="ENSNFUG00015006432.1"/>
</dbReference>
<evidence type="ECO:0000256" key="3">
    <source>
        <dbReference type="ARBA" id="ARBA00023134"/>
    </source>
</evidence>
<reference evidence="6" key="2">
    <citation type="submission" date="2025-08" db="UniProtKB">
        <authorList>
            <consortium name="Ensembl"/>
        </authorList>
    </citation>
    <scope>IDENTIFICATION</scope>
</reference>
<organism evidence="6 7">
    <name type="scientific">Nothobranchius furzeri</name>
    <name type="common">Turquoise killifish</name>
    <dbReference type="NCBI Taxonomy" id="105023"/>
    <lineage>
        <taxon>Eukaryota</taxon>
        <taxon>Metazoa</taxon>
        <taxon>Chordata</taxon>
        <taxon>Craniata</taxon>
        <taxon>Vertebrata</taxon>
        <taxon>Euteleostomi</taxon>
        <taxon>Actinopterygii</taxon>
        <taxon>Neopterygii</taxon>
        <taxon>Teleostei</taxon>
        <taxon>Neoteleostei</taxon>
        <taxon>Acanthomorphata</taxon>
        <taxon>Ovalentaria</taxon>
        <taxon>Atherinomorphae</taxon>
        <taxon>Cyprinodontiformes</taxon>
        <taxon>Nothobranchiidae</taxon>
        <taxon>Nothobranchius</taxon>
    </lineage>
</organism>
<feature type="domain" description="AIG1-type G" evidence="5">
    <location>
        <begin position="245"/>
        <end position="377"/>
    </location>
</feature>
<evidence type="ECO:0000256" key="1">
    <source>
        <dbReference type="ARBA" id="ARBA00008535"/>
    </source>
</evidence>
<feature type="domain" description="AIG1-type G" evidence="5">
    <location>
        <begin position="45"/>
        <end position="188"/>
    </location>
</feature>
<feature type="region of interest" description="Disordered" evidence="4">
    <location>
        <begin position="1"/>
        <end position="33"/>
    </location>
</feature>
<accession>A0A8C6L6X4</accession>
<dbReference type="InterPro" id="IPR045058">
    <property type="entry name" value="GIMA/IAN/Toc"/>
</dbReference>